<evidence type="ECO:0000313" key="2">
    <source>
        <dbReference type="Proteomes" id="UP000595897"/>
    </source>
</evidence>
<dbReference type="AlphaFoldDB" id="A0A7R7EP73"/>
<proteinExistence type="predicted"/>
<accession>A0A7R7EP73</accession>
<reference evidence="1 2" key="1">
    <citation type="submission" date="2020-11" db="EMBL/GenBank/DDBJ databases">
        <title>Draft genome sequencing of a Lachnospiraceae strain isolated from anoxic soil subjected to BSD treatment.</title>
        <authorList>
            <person name="Uek A."/>
            <person name="Tonouchi A."/>
        </authorList>
    </citation>
    <scope>NUCLEOTIDE SEQUENCE [LARGE SCALE GENOMIC DNA]</scope>
    <source>
        <strain evidence="1 2">TB5</strain>
    </source>
</reference>
<protein>
    <submittedName>
        <fullName evidence="1">Uncharacterized protein</fullName>
    </submittedName>
</protein>
<organism evidence="1 2">
    <name type="scientific">Anaeromicropila herbilytica</name>
    <dbReference type="NCBI Taxonomy" id="2785025"/>
    <lineage>
        <taxon>Bacteria</taxon>
        <taxon>Bacillati</taxon>
        <taxon>Bacillota</taxon>
        <taxon>Clostridia</taxon>
        <taxon>Lachnospirales</taxon>
        <taxon>Lachnospiraceae</taxon>
        <taxon>Anaeromicropila</taxon>
    </lineage>
</organism>
<gene>
    <name evidence="1" type="ORF">bsdtb5_35310</name>
</gene>
<dbReference type="Proteomes" id="UP000595897">
    <property type="component" value="Chromosome"/>
</dbReference>
<sequence>MNMFNPTMTLYEIEERLEKEFINSRKYLRIIGDLDLSVDDFKYLSLKIKGLKKLRLNISMSESYKLALLTSFVFTIKKEQENSGSVDGLLKLYQGLPQHHKRYYMKLLDNTLEEYGITTFGMNTSNMHGIFTVLLAHAGIPVNLHTKLYDILDESLKIGKMHVLESKLRNEFLPQLNWMVEYMDEKYLWKICNECRDLLIDCKINEIGHRELFEKYDLLSSKLILSCIKWCDDAEDLRQSRVSN</sequence>
<dbReference type="KEGG" id="ahb:bsdtb5_35310"/>
<keyword evidence="2" id="KW-1185">Reference proteome</keyword>
<dbReference type="EMBL" id="AP024169">
    <property type="protein sequence ID" value="BCN32236.1"/>
    <property type="molecule type" value="Genomic_DNA"/>
</dbReference>
<name>A0A7R7EP73_9FIRM</name>
<dbReference type="RefSeq" id="WP_271713298.1">
    <property type="nucleotide sequence ID" value="NZ_AP024169.1"/>
</dbReference>
<evidence type="ECO:0000313" key="1">
    <source>
        <dbReference type="EMBL" id="BCN32236.1"/>
    </source>
</evidence>